<dbReference type="RefSeq" id="WP_265674581.1">
    <property type="nucleotide sequence ID" value="NZ_JAKRRY010000009.1"/>
</dbReference>
<sequence length="63" mass="7151">MKEQKFKGVKQFKVIKKVSVVQKPKHRAFQHGVYGVFGIGCLGELKPNKIGERHPHSDPVKLI</sequence>
<dbReference type="EMBL" id="JAKRRY010000009">
    <property type="protein sequence ID" value="MCW8346197.1"/>
    <property type="molecule type" value="Genomic_DNA"/>
</dbReference>
<keyword evidence="2" id="KW-1185">Reference proteome</keyword>
<comment type="caution">
    <text evidence="1">The sequence shown here is derived from an EMBL/GenBank/DDBJ whole genome shotgun (WGS) entry which is preliminary data.</text>
</comment>
<dbReference type="AlphaFoldDB" id="A0A9X3CMM7"/>
<evidence type="ECO:0000313" key="2">
    <source>
        <dbReference type="Proteomes" id="UP001155587"/>
    </source>
</evidence>
<protein>
    <submittedName>
        <fullName evidence="1">Uncharacterized protein</fullName>
    </submittedName>
</protein>
<dbReference type="Proteomes" id="UP001155587">
    <property type="component" value="Unassembled WGS sequence"/>
</dbReference>
<name>A0A9X3CMM7_9VIBR</name>
<reference evidence="1" key="1">
    <citation type="submission" date="2022-02" db="EMBL/GenBank/DDBJ databases">
        <title>Vibrio sp. nov, a new bacterium isolated from seawater.</title>
        <authorList>
            <person name="Yuan Y."/>
        </authorList>
    </citation>
    <scope>NUCLEOTIDE SEQUENCE</scope>
    <source>
        <strain evidence="1">ZSDZ65</strain>
    </source>
</reference>
<organism evidence="1 2">
    <name type="scientific">Vibrio qingdaonensis</name>
    <dbReference type="NCBI Taxonomy" id="2829491"/>
    <lineage>
        <taxon>Bacteria</taxon>
        <taxon>Pseudomonadati</taxon>
        <taxon>Pseudomonadota</taxon>
        <taxon>Gammaproteobacteria</taxon>
        <taxon>Vibrionales</taxon>
        <taxon>Vibrionaceae</taxon>
        <taxon>Vibrio</taxon>
    </lineage>
</organism>
<proteinExistence type="predicted"/>
<evidence type="ECO:0000313" key="1">
    <source>
        <dbReference type="EMBL" id="MCW8346197.1"/>
    </source>
</evidence>
<accession>A0A9X3CMM7</accession>
<gene>
    <name evidence="1" type="ORF">MD535_09280</name>
</gene>